<proteinExistence type="predicted"/>
<dbReference type="InterPro" id="IPR008906">
    <property type="entry name" value="HATC_C_dom"/>
</dbReference>
<gene>
    <name evidence="3" type="ORF">PAXRUDRAFT_130668</name>
</gene>
<evidence type="ECO:0000313" key="4">
    <source>
        <dbReference type="Proteomes" id="UP000054538"/>
    </source>
</evidence>
<dbReference type="InParanoid" id="A0A0D0E5R2"/>
<dbReference type="PANTHER" id="PTHR23272">
    <property type="entry name" value="BED FINGER-RELATED"/>
    <property type="match status" value="1"/>
</dbReference>
<dbReference type="PANTHER" id="PTHR23272:SF184">
    <property type="entry name" value="OS03G0311250 PROTEIN"/>
    <property type="match status" value="1"/>
</dbReference>
<evidence type="ECO:0000259" key="2">
    <source>
        <dbReference type="Pfam" id="PF05699"/>
    </source>
</evidence>
<organism evidence="3 4">
    <name type="scientific">Paxillus rubicundulus Ve08.2h10</name>
    <dbReference type="NCBI Taxonomy" id="930991"/>
    <lineage>
        <taxon>Eukaryota</taxon>
        <taxon>Fungi</taxon>
        <taxon>Dikarya</taxon>
        <taxon>Basidiomycota</taxon>
        <taxon>Agaricomycotina</taxon>
        <taxon>Agaricomycetes</taxon>
        <taxon>Agaricomycetidae</taxon>
        <taxon>Boletales</taxon>
        <taxon>Paxilineae</taxon>
        <taxon>Paxillaceae</taxon>
        <taxon>Paxillus</taxon>
    </lineage>
</organism>
<sequence length="184" mass="20779">MEEYWNDQLVTGEQSKQPTGTTKNKNDTLESEFDRHCHELLQKTTMEIGNGGWRAELHCYLSDLPSNISKDVDIVEWWSNHSKIFPMLTCMAMDICAIPATSVPCEHLFSTGAEIATDCHLCLGSDKFEHLQVMKHAWQNSITDHAAINSVEVDEVYLQDFRELLIMDCELAACNAAVDEVVTV</sequence>
<evidence type="ECO:0000313" key="3">
    <source>
        <dbReference type="EMBL" id="KIL00097.1"/>
    </source>
</evidence>
<reference evidence="4" key="2">
    <citation type="submission" date="2015-01" db="EMBL/GenBank/DDBJ databases">
        <title>Evolutionary Origins and Diversification of the Mycorrhizal Mutualists.</title>
        <authorList>
            <consortium name="DOE Joint Genome Institute"/>
            <consortium name="Mycorrhizal Genomics Consortium"/>
            <person name="Kohler A."/>
            <person name="Kuo A."/>
            <person name="Nagy L.G."/>
            <person name="Floudas D."/>
            <person name="Copeland A."/>
            <person name="Barry K.W."/>
            <person name="Cichocki N."/>
            <person name="Veneault-Fourrey C."/>
            <person name="LaButti K."/>
            <person name="Lindquist E.A."/>
            <person name="Lipzen A."/>
            <person name="Lundell T."/>
            <person name="Morin E."/>
            <person name="Murat C."/>
            <person name="Riley R."/>
            <person name="Ohm R."/>
            <person name="Sun H."/>
            <person name="Tunlid A."/>
            <person name="Henrissat B."/>
            <person name="Grigoriev I.V."/>
            <person name="Hibbett D.S."/>
            <person name="Martin F."/>
        </authorList>
    </citation>
    <scope>NUCLEOTIDE SEQUENCE [LARGE SCALE GENOMIC DNA]</scope>
    <source>
        <strain evidence="4">Ve08.2h10</strain>
    </source>
</reference>
<dbReference type="HOGENOM" id="CLU_009123_9_0_1"/>
<feature type="domain" description="HAT C-terminal dimerisation" evidence="2">
    <location>
        <begin position="57"/>
        <end position="135"/>
    </location>
</feature>
<dbReference type="AlphaFoldDB" id="A0A0D0E5R2"/>
<dbReference type="Proteomes" id="UP000054538">
    <property type="component" value="Unassembled WGS sequence"/>
</dbReference>
<dbReference type="Pfam" id="PF05699">
    <property type="entry name" value="Dimer_Tnp_hAT"/>
    <property type="match status" value="1"/>
</dbReference>
<dbReference type="EMBL" id="KN824842">
    <property type="protein sequence ID" value="KIL00097.1"/>
    <property type="molecule type" value="Genomic_DNA"/>
</dbReference>
<reference evidence="3 4" key="1">
    <citation type="submission" date="2014-04" db="EMBL/GenBank/DDBJ databases">
        <authorList>
            <consortium name="DOE Joint Genome Institute"/>
            <person name="Kuo A."/>
            <person name="Kohler A."/>
            <person name="Jargeat P."/>
            <person name="Nagy L.G."/>
            <person name="Floudas D."/>
            <person name="Copeland A."/>
            <person name="Barry K.W."/>
            <person name="Cichocki N."/>
            <person name="Veneault-Fourrey C."/>
            <person name="LaButti K."/>
            <person name="Lindquist E.A."/>
            <person name="Lipzen A."/>
            <person name="Lundell T."/>
            <person name="Morin E."/>
            <person name="Murat C."/>
            <person name="Sun H."/>
            <person name="Tunlid A."/>
            <person name="Henrissat B."/>
            <person name="Grigoriev I.V."/>
            <person name="Hibbett D.S."/>
            <person name="Martin F."/>
            <person name="Nordberg H.P."/>
            <person name="Cantor M.N."/>
            <person name="Hua S.X."/>
        </authorList>
    </citation>
    <scope>NUCLEOTIDE SEQUENCE [LARGE SCALE GENOMIC DNA]</scope>
    <source>
        <strain evidence="3 4">Ve08.2h10</strain>
    </source>
</reference>
<dbReference type="InterPro" id="IPR012337">
    <property type="entry name" value="RNaseH-like_sf"/>
</dbReference>
<feature type="compositionally biased region" description="Polar residues" evidence="1">
    <location>
        <begin position="8"/>
        <end position="23"/>
    </location>
</feature>
<dbReference type="OrthoDB" id="2661839at2759"/>
<keyword evidence="4" id="KW-1185">Reference proteome</keyword>
<accession>A0A0D0E5R2</accession>
<protein>
    <recommendedName>
        <fullName evidence="2">HAT C-terminal dimerisation domain-containing protein</fullName>
    </recommendedName>
</protein>
<dbReference type="SUPFAM" id="SSF53098">
    <property type="entry name" value="Ribonuclease H-like"/>
    <property type="match status" value="1"/>
</dbReference>
<feature type="region of interest" description="Disordered" evidence="1">
    <location>
        <begin position="1"/>
        <end position="28"/>
    </location>
</feature>
<dbReference type="GO" id="GO:0046983">
    <property type="term" value="F:protein dimerization activity"/>
    <property type="evidence" value="ECO:0007669"/>
    <property type="project" value="InterPro"/>
</dbReference>
<name>A0A0D0E5R2_9AGAM</name>
<evidence type="ECO:0000256" key="1">
    <source>
        <dbReference type="SAM" id="MobiDB-lite"/>
    </source>
</evidence>